<feature type="compositionally biased region" description="Basic and acidic residues" evidence="3">
    <location>
        <begin position="739"/>
        <end position="756"/>
    </location>
</feature>
<comment type="similarity">
    <text evidence="2">Belongs to the serpin family.</text>
</comment>
<evidence type="ECO:0000256" key="1">
    <source>
        <dbReference type="ARBA" id="ARBA00022729"/>
    </source>
</evidence>
<dbReference type="Proteomes" id="UP000231019">
    <property type="component" value="Unassembled WGS sequence"/>
</dbReference>
<dbReference type="Gene3D" id="2.60.40.1120">
    <property type="entry name" value="Carboxypeptidase-like, regulatory domain"/>
    <property type="match status" value="1"/>
</dbReference>
<gene>
    <name evidence="6" type="ORF">COW36_08920</name>
</gene>
<dbReference type="PANTHER" id="PTHR11461">
    <property type="entry name" value="SERINE PROTEASE INHIBITOR, SERPIN"/>
    <property type="match status" value="1"/>
</dbReference>
<sequence>MTRKLRLRRTPLFLSLSLVYACQGSQTAPSSLQKPLPVPSSSSQANTVPQPSASPEHRIQGLNEAEIAEVKANPVVAANNRFAFKFLSALSEEQAEKNLFVSPLSVSLALQMTLNGTMGETKTEIAKALGIENLKPEEVNRGASQLMRKLVKPAEDIQLEVANGMFINDRFEILPEFIKTNQEHFFSEVRNLHFANGPTQAEINTWVNQQTHQKIPELLEPVDPDPDWEELTVMYLINALYFKADWSRKFEEFETQNRNFTLSNGDLTQVPMMRQFGSFHYLAPGDSTLKNDFQAIELPYGQTGKVSMYLFLPSYGSSLTQLRKDLNQMDLETLFQSFGTEVGSLTLPKFKQDWESSLINSLKTLGIHQAFDQGFADLFALAKPRFPGDDFYISEVFQKSQIEVNEKGTTASAATYVEVSNLPSSEPQRALEMICNRPFLYLIRDNQTSQILFVGQVYDPSLIPSGDPPAENSTHTNSPESYANGWPPQLSHPYGHIDISVMDRTTLNGKIFDENHAPIDGATVKIRNLRVYHDEVETYSTQGTYALNNVPSGGEIEITVSKPGYTTRKRTEVLKSNNQGDPNANRYDFGNDGINKQYSADYYALSDKPEVILSTPARNGRNIDPLTSFVLKFSEPMDRQSVEDTFSIYSFNAPKLSVDAGNPSRTQTLKGNANLSTNFLPGNSTLIWDKDAFNISWNSDDTEVTFSFSKNLKLPSDRNRQNLPDYNLAFYNSSTGNHTLKDKQGNSRSDKHFKLT</sequence>
<dbReference type="SUPFAM" id="SSF56574">
    <property type="entry name" value="Serpins"/>
    <property type="match status" value="1"/>
</dbReference>
<evidence type="ECO:0000259" key="5">
    <source>
        <dbReference type="SMART" id="SM00093"/>
    </source>
</evidence>
<feature type="region of interest" description="Disordered" evidence="3">
    <location>
        <begin position="28"/>
        <end position="56"/>
    </location>
</feature>
<evidence type="ECO:0000256" key="2">
    <source>
        <dbReference type="RuleBase" id="RU000411"/>
    </source>
</evidence>
<reference evidence="6 7" key="1">
    <citation type="submission" date="2017-09" db="EMBL/GenBank/DDBJ databases">
        <title>Depth-based differentiation of microbial function through sediment-hosted aquifers and enrichment of novel symbionts in the deep terrestrial subsurface.</title>
        <authorList>
            <person name="Probst A.J."/>
            <person name="Ladd B."/>
            <person name="Jarett J.K."/>
            <person name="Geller-Mcgrath D.E."/>
            <person name="Sieber C.M."/>
            <person name="Emerson J.B."/>
            <person name="Anantharaman K."/>
            <person name="Thomas B.C."/>
            <person name="Malmstrom R."/>
            <person name="Stieglmeier M."/>
            <person name="Klingl A."/>
            <person name="Woyke T."/>
            <person name="Ryan C.M."/>
            <person name="Banfield J.F."/>
        </authorList>
    </citation>
    <scope>NUCLEOTIDE SEQUENCE [LARGE SCALE GENOMIC DNA]</scope>
    <source>
        <strain evidence="6">CG17_big_fil_post_rev_8_21_14_2_50_48_46</strain>
    </source>
</reference>
<evidence type="ECO:0000313" key="6">
    <source>
        <dbReference type="EMBL" id="PIW17290.1"/>
    </source>
</evidence>
<dbReference type="CDD" id="cd19588">
    <property type="entry name" value="serpin_miropin-like"/>
    <property type="match status" value="1"/>
</dbReference>
<dbReference type="EMBL" id="PFFQ01000024">
    <property type="protein sequence ID" value="PIW17290.1"/>
    <property type="molecule type" value="Genomic_DNA"/>
</dbReference>
<organism evidence="6 7">
    <name type="scientific">bacterium (Candidatus Blackallbacteria) CG17_big_fil_post_rev_8_21_14_2_50_48_46</name>
    <dbReference type="NCBI Taxonomy" id="2014261"/>
    <lineage>
        <taxon>Bacteria</taxon>
        <taxon>Candidatus Blackallbacteria</taxon>
    </lineage>
</organism>
<comment type="caution">
    <text evidence="6">The sequence shown here is derived from an EMBL/GenBank/DDBJ whole genome shotgun (WGS) entry which is preliminary data.</text>
</comment>
<dbReference type="InterPro" id="IPR042185">
    <property type="entry name" value="Serpin_sf_2"/>
</dbReference>
<name>A0A2M7G5J6_9BACT</name>
<feature type="domain" description="Serpin" evidence="5">
    <location>
        <begin position="84"/>
        <end position="460"/>
    </location>
</feature>
<feature type="non-terminal residue" evidence="6">
    <location>
        <position position="756"/>
    </location>
</feature>
<dbReference type="InterPro" id="IPR042178">
    <property type="entry name" value="Serpin_sf_1"/>
</dbReference>
<dbReference type="InterPro" id="IPR008969">
    <property type="entry name" value="CarboxyPept-like_regulatory"/>
</dbReference>
<feature type="signal peptide" evidence="4">
    <location>
        <begin position="1"/>
        <end position="21"/>
    </location>
</feature>
<dbReference type="PANTHER" id="PTHR11461:SF211">
    <property type="entry name" value="GH10112P-RELATED"/>
    <property type="match status" value="1"/>
</dbReference>
<protein>
    <recommendedName>
        <fullName evidence="5">Serpin domain-containing protein</fullName>
    </recommendedName>
</protein>
<dbReference type="Pfam" id="PF13620">
    <property type="entry name" value="CarboxypepD_reg"/>
    <property type="match status" value="1"/>
</dbReference>
<evidence type="ECO:0000256" key="3">
    <source>
        <dbReference type="SAM" id="MobiDB-lite"/>
    </source>
</evidence>
<feature type="region of interest" description="Disordered" evidence="3">
    <location>
        <begin position="464"/>
        <end position="487"/>
    </location>
</feature>
<dbReference type="InterPro" id="IPR032812">
    <property type="entry name" value="SbsA_Ig"/>
</dbReference>
<dbReference type="Gene3D" id="2.30.39.10">
    <property type="entry name" value="Alpha-1-antitrypsin, domain 1"/>
    <property type="match status" value="1"/>
</dbReference>
<dbReference type="PROSITE" id="PS51257">
    <property type="entry name" value="PROKAR_LIPOPROTEIN"/>
    <property type="match status" value="1"/>
</dbReference>
<dbReference type="InterPro" id="IPR036186">
    <property type="entry name" value="Serpin_sf"/>
</dbReference>
<feature type="compositionally biased region" description="Polar residues" evidence="3">
    <location>
        <begin position="28"/>
        <end position="53"/>
    </location>
</feature>
<feature type="chain" id="PRO_5014831366" description="Serpin domain-containing protein" evidence="4">
    <location>
        <begin position="22"/>
        <end position="756"/>
    </location>
</feature>
<dbReference type="InterPro" id="IPR023796">
    <property type="entry name" value="Serpin_dom"/>
</dbReference>
<dbReference type="GO" id="GO:0005615">
    <property type="term" value="C:extracellular space"/>
    <property type="evidence" value="ECO:0007669"/>
    <property type="project" value="InterPro"/>
</dbReference>
<evidence type="ECO:0000313" key="7">
    <source>
        <dbReference type="Proteomes" id="UP000231019"/>
    </source>
</evidence>
<dbReference type="InterPro" id="IPR000215">
    <property type="entry name" value="Serpin_fam"/>
</dbReference>
<dbReference type="GO" id="GO:0004867">
    <property type="term" value="F:serine-type endopeptidase inhibitor activity"/>
    <property type="evidence" value="ECO:0007669"/>
    <property type="project" value="InterPro"/>
</dbReference>
<feature type="compositionally biased region" description="Polar residues" evidence="3">
    <location>
        <begin position="471"/>
        <end position="481"/>
    </location>
</feature>
<dbReference type="SUPFAM" id="SSF49464">
    <property type="entry name" value="Carboxypeptidase regulatory domain-like"/>
    <property type="match status" value="1"/>
</dbReference>
<evidence type="ECO:0000256" key="4">
    <source>
        <dbReference type="SAM" id="SignalP"/>
    </source>
</evidence>
<dbReference type="Pfam" id="PF00079">
    <property type="entry name" value="Serpin"/>
    <property type="match status" value="1"/>
</dbReference>
<feature type="region of interest" description="Disordered" evidence="3">
    <location>
        <begin position="737"/>
        <end position="756"/>
    </location>
</feature>
<proteinExistence type="inferred from homology"/>
<accession>A0A2M7G5J6</accession>
<dbReference type="AlphaFoldDB" id="A0A2M7G5J6"/>
<dbReference type="SMART" id="SM00093">
    <property type="entry name" value="SERPIN"/>
    <property type="match status" value="1"/>
</dbReference>
<dbReference type="Gene3D" id="3.30.497.10">
    <property type="entry name" value="Antithrombin, subunit I, domain 2"/>
    <property type="match status" value="1"/>
</dbReference>
<keyword evidence="1 4" id="KW-0732">Signal</keyword>
<dbReference type="Pfam" id="PF13205">
    <property type="entry name" value="Big_5"/>
    <property type="match status" value="1"/>
</dbReference>